<dbReference type="Gene3D" id="3.90.76.10">
    <property type="entry name" value="Dipeptide-binding Protein, Domain 1"/>
    <property type="match status" value="1"/>
</dbReference>
<evidence type="ECO:0000259" key="5">
    <source>
        <dbReference type="Pfam" id="PF00496"/>
    </source>
</evidence>
<gene>
    <name evidence="7" type="ORF">BBK91_024775</name>
    <name evidence="6" type="ORF">BBL17_025790</name>
</gene>
<dbReference type="SUPFAM" id="SSF53850">
    <property type="entry name" value="Periplasmic binding protein-like II"/>
    <property type="match status" value="1"/>
</dbReference>
<dbReference type="EMBL" id="MBFA02000025">
    <property type="protein sequence ID" value="MUP13067.1"/>
    <property type="molecule type" value="Genomic_DNA"/>
</dbReference>
<dbReference type="PANTHER" id="PTHR30290">
    <property type="entry name" value="PERIPLASMIC BINDING COMPONENT OF ABC TRANSPORTER"/>
    <property type="match status" value="1"/>
</dbReference>
<sequence>MDFMDNVSRITSLSRRGFVLGSLATGAMIATAPHAMAQSAGQLRFGLSSYPTNLAPFQHGGTAAGAVKLAIHRGLFGYAPDGKVRPELVEKWSREGDRQWTFTLRKNAVFHNGDPVDTAAVKYMFDQITAEKSTAYLKAAYQEIEKIDLVDALTFRLTLKEPNETLLYNLASFNSPVISPKSTQDQIIGCGPYRITEQERGSWIRVEASKAFYRPGLPKVAKIEFKAFADEDSRVVALESGDVDIVEFVPWQSMARIEGESNLRLDAVDGPCLGITFNMKQGPFVDKRIRQAVAYAVDRSAVLQASFFGRGSILEGLPIPKDSFAFDPALQGHWKRDVEKARKLMQEAGASGGIAATMLSTSQYGMHRSAAEICQQNLADIGIAVELQLPDYPTRMQLGNRGQYQFSITGYPAPYADPDALSVILSGSPTGSYLRSYGYENKEVDDLLKRGRAVADLNERKKIYSQIAVKALDDAAFVGLTWRSEGYAMKKSVQGFHNLTGPATIFSPTTLEETTL</sequence>
<evidence type="ECO:0000256" key="2">
    <source>
        <dbReference type="ARBA" id="ARBA00005695"/>
    </source>
</evidence>
<proteinExistence type="inferred from homology"/>
<name>A0ABD6HH58_AGRVI</name>
<keyword evidence="8" id="KW-1185">Reference proteome</keyword>
<evidence type="ECO:0000256" key="1">
    <source>
        <dbReference type="ARBA" id="ARBA00004418"/>
    </source>
</evidence>
<dbReference type="Proteomes" id="UP000179454">
    <property type="component" value="Unassembled WGS sequence"/>
</dbReference>
<evidence type="ECO:0000313" key="7">
    <source>
        <dbReference type="EMBL" id="MUP13067.1"/>
    </source>
</evidence>
<dbReference type="InterPro" id="IPR030678">
    <property type="entry name" value="Peptide/Ni-bd"/>
</dbReference>
<comment type="caution">
    <text evidence="7">The sequence shown here is derived from an EMBL/GenBank/DDBJ whole genome shotgun (WGS) entry which is preliminary data.</text>
</comment>
<dbReference type="EMBL" id="MBFE02000030">
    <property type="protein sequence ID" value="MUO45190.1"/>
    <property type="molecule type" value="Genomic_DNA"/>
</dbReference>
<comment type="similarity">
    <text evidence="2">Belongs to the bacterial solute-binding protein 5 family.</text>
</comment>
<dbReference type="Pfam" id="PF00496">
    <property type="entry name" value="SBP_bac_5"/>
    <property type="match status" value="1"/>
</dbReference>
<evidence type="ECO:0000256" key="4">
    <source>
        <dbReference type="ARBA" id="ARBA00022729"/>
    </source>
</evidence>
<accession>A0ABD6HH58</accession>
<keyword evidence="4" id="KW-0732">Signal</keyword>
<evidence type="ECO:0000313" key="6">
    <source>
        <dbReference type="EMBL" id="MUO45190.1"/>
    </source>
</evidence>
<reference evidence="8 9" key="1">
    <citation type="submission" date="2019-11" db="EMBL/GenBank/DDBJ databases">
        <title>Whole-genome sequencing of Allorhizobium vitis.</title>
        <authorList>
            <person name="Gan H.M."/>
            <person name="Savka M.A."/>
        </authorList>
    </citation>
    <scope>NUCLEOTIDE SEQUENCE [LARGE SCALE GENOMIC DNA]</scope>
    <source>
        <strain evidence="7 9">RF2/1</strain>
        <strain evidence="6 8">T1/7</strain>
    </source>
</reference>
<dbReference type="Gene3D" id="3.10.105.10">
    <property type="entry name" value="Dipeptide-binding Protein, Domain 3"/>
    <property type="match status" value="1"/>
</dbReference>
<evidence type="ECO:0000313" key="8">
    <source>
        <dbReference type="Proteomes" id="UP000179454"/>
    </source>
</evidence>
<dbReference type="Proteomes" id="UP000179536">
    <property type="component" value="Unassembled WGS sequence"/>
</dbReference>
<dbReference type="PIRSF" id="PIRSF002741">
    <property type="entry name" value="MppA"/>
    <property type="match status" value="1"/>
</dbReference>
<dbReference type="PANTHER" id="PTHR30290:SF9">
    <property type="entry name" value="OLIGOPEPTIDE-BINDING PROTEIN APPA"/>
    <property type="match status" value="1"/>
</dbReference>
<keyword evidence="3" id="KW-0813">Transport</keyword>
<dbReference type="CDD" id="cd08516">
    <property type="entry name" value="PBP2_NikA_DppA_OppA_like_11"/>
    <property type="match status" value="1"/>
</dbReference>
<dbReference type="InterPro" id="IPR000914">
    <property type="entry name" value="SBP_5_dom"/>
</dbReference>
<dbReference type="PROSITE" id="PS51318">
    <property type="entry name" value="TAT"/>
    <property type="match status" value="1"/>
</dbReference>
<dbReference type="GO" id="GO:0030288">
    <property type="term" value="C:outer membrane-bounded periplasmic space"/>
    <property type="evidence" value="ECO:0007669"/>
    <property type="project" value="UniProtKB-ARBA"/>
</dbReference>
<evidence type="ECO:0000313" key="9">
    <source>
        <dbReference type="Proteomes" id="UP000179536"/>
    </source>
</evidence>
<dbReference type="AlphaFoldDB" id="A0ABD6HH58"/>
<comment type="subcellular location">
    <subcellularLocation>
        <location evidence="1">Periplasm</location>
    </subcellularLocation>
</comment>
<dbReference type="Gene3D" id="3.40.190.10">
    <property type="entry name" value="Periplasmic binding protein-like II"/>
    <property type="match status" value="1"/>
</dbReference>
<organism evidence="7 9">
    <name type="scientific">Agrobacterium vitis</name>
    <name type="common">Rhizobium vitis</name>
    <dbReference type="NCBI Taxonomy" id="373"/>
    <lineage>
        <taxon>Bacteria</taxon>
        <taxon>Pseudomonadati</taxon>
        <taxon>Pseudomonadota</taxon>
        <taxon>Alphaproteobacteria</taxon>
        <taxon>Hyphomicrobiales</taxon>
        <taxon>Rhizobiaceae</taxon>
        <taxon>Rhizobium/Agrobacterium group</taxon>
        <taxon>Agrobacterium</taxon>
    </lineage>
</organism>
<dbReference type="InterPro" id="IPR006311">
    <property type="entry name" value="TAT_signal"/>
</dbReference>
<dbReference type="InterPro" id="IPR039424">
    <property type="entry name" value="SBP_5"/>
</dbReference>
<feature type="domain" description="Solute-binding protein family 5" evidence="5">
    <location>
        <begin position="83"/>
        <end position="428"/>
    </location>
</feature>
<protein>
    <submittedName>
        <fullName evidence="7">Peptide ABC transporter substrate-binding protein</fullName>
    </submittedName>
</protein>
<evidence type="ECO:0000256" key="3">
    <source>
        <dbReference type="ARBA" id="ARBA00022448"/>
    </source>
</evidence>